<evidence type="ECO:0000313" key="15">
    <source>
        <dbReference type="EMBL" id="SOS74366.1"/>
    </source>
</evidence>
<evidence type="ECO:0000256" key="14">
    <source>
        <dbReference type="SAM" id="Phobius"/>
    </source>
</evidence>
<dbReference type="UniPathway" id="UPA00359">
    <property type="reaction ID" value="UER00482"/>
</dbReference>
<dbReference type="SUPFAM" id="SSF52540">
    <property type="entry name" value="P-loop containing nucleoside triphosphate hydrolases"/>
    <property type="match status" value="1"/>
</dbReference>
<evidence type="ECO:0000256" key="12">
    <source>
        <dbReference type="ARBA" id="ARBA00029757"/>
    </source>
</evidence>
<evidence type="ECO:0000256" key="9">
    <source>
        <dbReference type="ARBA" id="ARBA00022777"/>
    </source>
</evidence>
<evidence type="ECO:0000256" key="2">
    <source>
        <dbReference type="ARBA" id="ARBA00004870"/>
    </source>
</evidence>
<evidence type="ECO:0000256" key="6">
    <source>
        <dbReference type="ARBA" id="ARBA00022556"/>
    </source>
</evidence>
<keyword evidence="16" id="KW-1185">Reference proteome</keyword>
<keyword evidence="8 13" id="KW-0547">Nucleotide-binding</keyword>
<dbReference type="Proteomes" id="UP000234211">
    <property type="component" value="Unassembled WGS sequence"/>
</dbReference>
<keyword evidence="11 13" id="KW-0443">Lipid metabolism</keyword>
<dbReference type="GO" id="GO:0009029">
    <property type="term" value="F:lipid-A 4'-kinase activity"/>
    <property type="evidence" value="ECO:0007669"/>
    <property type="project" value="UniProtKB-UniRule"/>
</dbReference>
<keyword evidence="14" id="KW-1133">Transmembrane helix</keyword>
<dbReference type="GO" id="GO:0009245">
    <property type="term" value="P:lipid A biosynthetic process"/>
    <property type="evidence" value="ECO:0007669"/>
    <property type="project" value="UniProtKB-UniRule"/>
</dbReference>
<dbReference type="NCBIfam" id="TIGR00682">
    <property type="entry name" value="lpxK"/>
    <property type="match status" value="1"/>
</dbReference>
<comment type="catalytic activity">
    <reaction evidence="13">
        <text>a lipid A disaccharide + ATP = a lipid IVA + ADP + H(+)</text>
        <dbReference type="Rhea" id="RHEA:67840"/>
        <dbReference type="ChEBI" id="CHEBI:15378"/>
        <dbReference type="ChEBI" id="CHEBI:30616"/>
        <dbReference type="ChEBI" id="CHEBI:176343"/>
        <dbReference type="ChEBI" id="CHEBI:176425"/>
        <dbReference type="ChEBI" id="CHEBI:456216"/>
        <dbReference type="EC" id="2.7.1.130"/>
    </reaction>
</comment>
<evidence type="ECO:0000256" key="8">
    <source>
        <dbReference type="ARBA" id="ARBA00022741"/>
    </source>
</evidence>
<dbReference type="PANTHER" id="PTHR42724">
    <property type="entry name" value="TETRAACYLDISACCHARIDE 4'-KINASE"/>
    <property type="match status" value="1"/>
</dbReference>
<dbReference type="InterPro" id="IPR027417">
    <property type="entry name" value="P-loop_NTPase"/>
</dbReference>
<organism evidence="15 16">
    <name type="scientific">Tenacibaculum piscium</name>
    <dbReference type="NCBI Taxonomy" id="1458515"/>
    <lineage>
        <taxon>Bacteria</taxon>
        <taxon>Pseudomonadati</taxon>
        <taxon>Bacteroidota</taxon>
        <taxon>Flavobacteriia</taxon>
        <taxon>Flavobacteriales</taxon>
        <taxon>Flavobacteriaceae</taxon>
        <taxon>Tenacibaculum</taxon>
    </lineage>
</organism>
<dbReference type="PANTHER" id="PTHR42724:SF1">
    <property type="entry name" value="TETRAACYLDISACCHARIDE 4'-KINASE, MITOCHONDRIAL-RELATED"/>
    <property type="match status" value="1"/>
</dbReference>
<dbReference type="RefSeq" id="WP_101917043.1">
    <property type="nucleotide sequence ID" value="NZ_JAJGWU010000004.1"/>
</dbReference>
<reference evidence="16" key="1">
    <citation type="submission" date="2017-11" db="EMBL/GenBank/DDBJ databases">
        <authorList>
            <person name="Duchaud E."/>
        </authorList>
    </citation>
    <scope>NUCLEOTIDE SEQUENCE [LARGE SCALE GENOMIC DNA]</scope>
    <source>
        <strain evidence="16">Tenacibaculum sp. TNO020</strain>
    </source>
</reference>
<proteinExistence type="inferred from homology"/>
<gene>
    <name evidence="13 15" type="primary">lpxK</name>
    <name evidence="15" type="ORF">TNO020_20042</name>
</gene>
<evidence type="ECO:0000256" key="7">
    <source>
        <dbReference type="ARBA" id="ARBA00022679"/>
    </source>
</evidence>
<dbReference type="EC" id="2.7.1.130" evidence="3 13"/>
<dbReference type="OrthoDB" id="9766423at2"/>
<keyword evidence="14" id="KW-0472">Membrane</keyword>
<comment type="pathway">
    <text evidence="2 13">Glycolipid biosynthesis; lipid IV(A) biosynthesis; lipid IV(A) from (3R)-3-hydroxytetradecanoyl-[acyl-carrier-protein] and UDP-N-acetyl-alpha-D-glucosamine: step 6/6.</text>
</comment>
<comment type="similarity">
    <text evidence="13">Belongs to the LpxK family.</text>
</comment>
<evidence type="ECO:0000256" key="4">
    <source>
        <dbReference type="ARBA" id="ARBA00016436"/>
    </source>
</evidence>
<comment type="function">
    <text evidence="1 13">Transfers the gamma-phosphate of ATP to the 4'-position of a tetraacyldisaccharide 1-phosphate intermediate (termed DS-1-P) to form tetraacyldisaccharide 1,4'-bis-phosphate (lipid IVA).</text>
</comment>
<keyword evidence="14" id="KW-0812">Transmembrane</keyword>
<evidence type="ECO:0000256" key="5">
    <source>
        <dbReference type="ARBA" id="ARBA00022516"/>
    </source>
</evidence>
<evidence type="ECO:0000256" key="11">
    <source>
        <dbReference type="ARBA" id="ARBA00023098"/>
    </source>
</evidence>
<evidence type="ECO:0000256" key="10">
    <source>
        <dbReference type="ARBA" id="ARBA00022840"/>
    </source>
</evidence>
<dbReference type="EMBL" id="OENF01000012">
    <property type="protein sequence ID" value="SOS74366.1"/>
    <property type="molecule type" value="Genomic_DNA"/>
</dbReference>
<keyword evidence="6 13" id="KW-0441">Lipid A biosynthesis</keyword>
<sequence>MKILRFLLFPFAILYGIITAIRNWFFDIGLLKSTYFDVPVIAVGNLSVGGTGKTPQIEFLIRLLKNTHKIAVLSRGYKRKTTGFQIVNQKHTACDVGDEPLQFYKKFKNQAIISVDADRTNGITQLLKKQNPPEIILLDDAFQHRKVKASTYILLTKFDDLYINDYMLPTGNLREFRSGYKRANIIIVTKCPENLSEEKQQEIIRKIKPKTYQQVFFTAISYDENLKNTKENIEENNTNLTISALKNKNVLLVTGIANPNSLLTFLSKENIQFKHLKYPDHYDFTNNDIQKITSEFKELEAKNTSKNTIILTTEKDFMRLENRLKKLCYISIKSIFLKDEKRFSNLIQQEISKIKV</sequence>
<evidence type="ECO:0000256" key="1">
    <source>
        <dbReference type="ARBA" id="ARBA00002274"/>
    </source>
</evidence>
<protein>
    <recommendedName>
        <fullName evidence="4 13">Tetraacyldisaccharide 4'-kinase</fullName>
        <ecNumber evidence="3 13">2.7.1.130</ecNumber>
    </recommendedName>
    <alternativeName>
        <fullName evidence="12 13">Lipid A 4'-kinase</fullName>
    </alternativeName>
</protein>
<keyword evidence="5 13" id="KW-0444">Lipid biosynthesis</keyword>
<name>A0A2H1YFV1_9FLAO</name>
<feature type="binding site" evidence="13">
    <location>
        <begin position="47"/>
        <end position="54"/>
    </location>
    <ligand>
        <name>ATP</name>
        <dbReference type="ChEBI" id="CHEBI:30616"/>
    </ligand>
</feature>
<dbReference type="GO" id="GO:0005524">
    <property type="term" value="F:ATP binding"/>
    <property type="evidence" value="ECO:0007669"/>
    <property type="project" value="UniProtKB-UniRule"/>
</dbReference>
<feature type="transmembrane region" description="Helical" evidence="14">
    <location>
        <begin position="7"/>
        <end position="25"/>
    </location>
</feature>
<evidence type="ECO:0000256" key="13">
    <source>
        <dbReference type="HAMAP-Rule" id="MF_00409"/>
    </source>
</evidence>
<accession>A0A2H1YFV1</accession>
<dbReference type="HAMAP" id="MF_00409">
    <property type="entry name" value="LpxK"/>
    <property type="match status" value="1"/>
</dbReference>
<evidence type="ECO:0000256" key="3">
    <source>
        <dbReference type="ARBA" id="ARBA00012071"/>
    </source>
</evidence>
<dbReference type="AlphaFoldDB" id="A0A2H1YFV1"/>
<keyword evidence="9 13" id="KW-0418">Kinase</keyword>
<keyword evidence="7 13" id="KW-0808">Transferase</keyword>
<keyword evidence="10 13" id="KW-0067">ATP-binding</keyword>
<dbReference type="Pfam" id="PF02606">
    <property type="entry name" value="LpxK"/>
    <property type="match status" value="1"/>
</dbReference>
<evidence type="ECO:0000313" key="16">
    <source>
        <dbReference type="Proteomes" id="UP000234211"/>
    </source>
</evidence>
<dbReference type="InterPro" id="IPR003758">
    <property type="entry name" value="LpxK"/>
</dbReference>
<dbReference type="GO" id="GO:0005886">
    <property type="term" value="C:plasma membrane"/>
    <property type="evidence" value="ECO:0007669"/>
    <property type="project" value="TreeGrafter"/>
</dbReference>